<evidence type="ECO:0000256" key="9">
    <source>
        <dbReference type="ARBA" id="ARBA00023157"/>
    </source>
</evidence>
<evidence type="ECO:0000259" key="16">
    <source>
        <dbReference type="PROSITE" id="PS50262"/>
    </source>
</evidence>
<evidence type="ECO:0000256" key="2">
    <source>
        <dbReference type="ARBA" id="ARBA00017628"/>
    </source>
</evidence>
<evidence type="ECO:0000256" key="13">
    <source>
        <dbReference type="ARBA" id="ARBA00029815"/>
    </source>
</evidence>
<dbReference type="OrthoDB" id="5959154at2759"/>
<keyword evidence="10" id="KW-0675">Receptor</keyword>
<gene>
    <name evidence="17" type="ORF">OFUS_LOCUS298</name>
</gene>
<dbReference type="AlphaFoldDB" id="A0A8J1YA43"/>
<evidence type="ECO:0000256" key="11">
    <source>
        <dbReference type="ARBA" id="ARBA00023180"/>
    </source>
</evidence>
<dbReference type="CDD" id="cd14981">
    <property type="entry name" value="7tmA_Prostanoid_R"/>
    <property type="match status" value="1"/>
</dbReference>
<dbReference type="PANTHER" id="PTHR11866:SF16">
    <property type="entry name" value="PROSTAGLANDIN E2 RECEPTOR EP4 SUBTYPE-LIKE PROTEIN"/>
    <property type="match status" value="1"/>
</dbReference>
<keyword evidence="9" id="KW-1015">Disulfide bond</keyword>
<dbReference type="SUPFAM" id="SSF81321">
    <property type="entry name" value="Family A G protein-coupled receptor-like"/>
    <property type="match status" value="1"/>
</dbReference>
<keyword evidence="12" id="KW-0807">Transducer</keyword>
<protein>
    <recommendedName>
        <fullName evidence="2">Thromboxane A2 receptor</fullName>
    </recommendedName>
    <alternativeName>
        <fullName evidence="13">Prostanoid TP receptor</fullName>
    </alternativeName>
</protein>
<keyword evidence="18" id="KW-1185">Reference proteome</keyword>
<keyword evidence="7" id="KW-0297">G-protein coupled receptor</keyword>
<dbReference type="GO" id="GO:0007204">
    <property type="term" value="P:positive regulation of cytosolic calcium ion concentration"/>
    <property type="evidence" value="ECO:0007669"/>
    <property type="project" value="TreeGrafter"/>
</dbReference>
<evidence type="ECO:0000256" key="6">
    <source>
        <dbReference type="ARBA" id="ARBA00022989"/>
    </source>
</evidence>
<dbReference type="PANTHER" id="PTHR11866">
    <property type="entry name" value="G-PROTEIN COUPLED RECEPTOR FAMILY 1 MEMBER"/>
    <property type="match status" value="1"/>
</dbReference>
<evidence type="ECO:0000256" key="1">
    <source>
        <dbReference type="ARBA" id="ARBA00004651"/>
    </source>
</evidence>
<feature type="transmembrane region" description="Helical" evidence="15">
    <location>
        <begin position="171"/>
        <end position="198"/>
    </location>
</feature>
<dbReference type="InterPro" id="IPR017452">
    <property type="entry name" value="GPCR_Rhodpsn_7TM"/>
</dbReference>
<dbReference type="PRINTS" id="PR00237">
    <property type="entry name" value="GPCRRHODOPSN"/>
</dbReference>
<keyword evidence="6 15" id="KW-1133">Transmembrane helix</keyword>
<keyword evidence="8 15" id="KW-0472">Membrane</keyword>
<proteinExistence type="predicted"/>
<evidence type="ECO:0000256" key="10">
    <source>
        <dbReference type="ARBA" id="ARBA00023170"/>
    </source>
</evidence>
<sequence>MDSLLANCTGTRTMNMKVYMNSSGCGSFDPLLEPPVIATNSTSTSPGADLKSAALMTNIIMICSGIFGNSLALAVLYKSRKEVRKSVFYILVAALAWTDLTGIILVSPIPLLVYTDTVLLSEAVALCKYHAFVMISFALATPLIVGTMAVERFMALRYAYVYSVHVTKSKARIVIGIIYCIVLVVALLPVTGFGSYALQWPYTWCFLNFHAESPLDTAYAVTFAGISMSMILVIITCNVIVIITLLRLRHRRQSMRLNSSGEQRRICRSRKHNMLELQMVWLLCGITCVFTMCWAPLNIRILINEITQVRDNKQDLISLRLASVNQILDPWVYILMRKALIEKVLACMRRILCTNRVCGPEMHSNSSIQMPAQTFKSFTFRNTTFKQNTTIKQTKLNGVTMRRLQQNGHRRQVYITTANTALEGQAKPQTNPSLAISPTRSHSRSQESLCKDVHPCLPDDPLLDIQYNDRITNLDEPKPPDPVVEIYIDGMDSSSDSYN</sequence>
<feature type="domain" description="G-protein coupled receptors family 1 profile" evidence="16">
    <location>
        <begin position="68"/>
        <end position="333"/>
    </location>
</feature>
<feature type="transmembrane region" description="Helical" evidence="15">
    <location>
        <begin position="129"/>
        <end position="150"/>
    </location>
</feature>
<dbReference type="GO" id="GO:0007189">
    <property type="term" value="P:adenylate cyclase-activating G protein-coupled receptor signaling pathway"/>
    <property type="evidence" value="ECO:0007669"/>
    <property type="project" value="TreeGrafter"/>
</dbReference>
<reference evidence="17" key="1">
    <citation type="submission" date="2022-03" db="EMBL/GenBank/DDBJ databases">
        <authorList>
            <person name="Martin C."/>
        </authorList>
    </citation>
    <scope>NUCLEOTIDE SEQUENCE</scope>
</reference>
<keyword evidence="3" id="KW-1003">Cell membrane</keyword>
<evidence type="ECO:0000256" key="15">
    <source>
        <dbReference type="SAM" id="Phobius"/>
    </source>
</evidence>
<evidence type="ECO:0000256" key="7">
    <source>
        <dbReference type="ARBA" id="ARBA00023040"/>
    </source>
</evidence>
<dbReference type="Gene3D" id="1.20.1070.10">
    <property type="entry name" value="Rhodopsin 7-helix transmembrane proteins"/>
    <property type="match status" value="1"/>
</dbReference>
<dbReference type="InterPro" id="IPR000276">
    <property type="entry name" value="GPCR_Rhodpsn"/>
</dbReference>
<comment type="subcellular location">
    <subcellularLocation>
        <location evidence="1">Cell membrane</location>
        <topology evidence="1">Multi-pass membrane protein</topology>
    </subcellularLocation>
</comment>
<feature type="compositionally biased region" description="Polar residues" evidence="14">
    <location>
        <begin position="418"/>
        <end position="440"/>
    </location>
</feature>
<feature type="transmembrane region" description="Helical" evidence="15">
    <location>
        <begin position="218"/>
        <end position="246"/>
    </location>
</feature>
<dbReference type="Proteomes" id="UP000749559">
    <property type="component" value="Unassembled WGS sequence"/>
</dbReference>
<evidence type="ECO:0000256" key="5">
    <source>
        <dbReference type="ARBA" id="ARBA00022692"/>
    </source>
</evidence>
<feature type="transmembrane region" description="Helical" evidence="15">
    <location>
        <begin position="279"/>
        <end position="297"/>
    </location>
</feature>
<organism evidence="17 18">
    <name type="scientific">Owenia fusiformis</name>
    <name type="common">Polychaete worm</name>
    <dbReference type="NCBI Taxonomy" id="6347"/>
    <lineage>
        <taxon>Eukaryota</taxon>
        <taxon>Metazoa</taxon>
        <taxon>Spiralia</taxon>
        <taxon>Lophotrochozoa</taxon>
        <taxon>Annelida</taxon>
        <taxon>Polychaeta</taxon>
        <taxon>Sedentaria</taxon>
        <taxon>Canalipalpata</taxon>
        <taxon>Sabellida</taxon>
        <taxon>Oweniida</taxon>
        <taxon>Oweniidae</taxon>
        <taxon>Owenia</taxon>
    </lineage>
</organism>
<dbReference type="InterPro" id="IPR008365">
    <property type="entry name" value="Prostanoid_rcpt"/>
</dbReference>
<dbReference type="FunFam" id="1.20.1070.10:FF:000163">
    <property type="entry name" value="Thromboxane A2 receptor"/>
    <property type="match status" value="1"/>
</dbReference>
<evidence type="ECO:0000256" key="4">
    <source>
        <dbReference type="ARBA" id="ARBA00022553"/>
    </source>
</evidence>
<keyword evidence="4" id="KW-0597">Phosphoprotein</keyword>
<feature type="region of interest" description="Disordered" evidence="14">
    <location>
        <begin position="418"/>
        <end position="453"/>
    </location>
</feature>
<evidence type="ECO:0000256" key="3">
    <source>
        <dbReference type="ARBA" id="ARBA00022475"/>
    </source>
</evidence>
<keyword evidence="5 15" id="KW-0812">Transmembrane</keyword>
<dbReference type="EMBL" id="CAIIXF020000001">
    <property type="protein sequence ID" value="CAH1772550.1"/>
    <property type="molecule type" value="Genomic_DNA"/>
</dbReference>
<evidence type="ECO:0000256" key="12">
    <source>
        <dbReference type="ARBA" id="ARBA00023224"/>
    </source>
</evidence>
<dbReference type="PRINTS" id="PR01788">
    <property type="entry name" value="PROSTANOIDR"/>
</dbReference>
<evidence type="ECO:0000313" key="18">
    <source>
        <dbReference type="Proteomes" id="UP000749559"/>
    </source>
</evidence>
<evidence type="ECO:0000256" key="14">
    <source>
        <dbReference type="SAM" id="MobiDB-lite"/>
    </source>
</evidence>
<keyword evidence="11" id="KW-0325">Glycoprotein</keyword>
<feature type="transmembrane region" description="Helical" evidence="15">
    <location>
        <begin position="88"/>
        <end position="109"/>
    </location>
</feature>
<comment type="caution">
    <text evidence="17">The sequence shown here is derived from an EMBL/GenBank/DDBJ whole genome shotgun (WGS) entry which is preliminary data.</text>
</comment>
<name>A0A8J1YA43_OWEFU</name>
<accession>A0A8J1YA43</accession>
<dbReference type="GO" id="GO:0004960">
    <property type="term" value="F:thromboxane receptor activity"/>
    <property type="evidence" value="ECO:0007669"/>
    <property type="project" value="UniProtKB-ARBA"/>
</dbReference>
<dbReference type="GO" id="GO:0005886">
    <property type="term" value="C:plasma membrane"/>
    <property type="evidence" value="ECO:0007669"/>
    <property type="project" value="UniProtKB-SubCell"/>
</dbReference>
<evidence type="ECO:0000256" key="8">
    <source>
        <dbReference type="ARBA" id="ARBA00023136"/>
    </source>
</evidence>
<feature type="transmembrane region" description="Helical" evidence="15">
    <location>
        <begin position="53"/>
        <end position="76"/>
    </location>
</feature>
<dbReference type="Pfam" id="PF00001">
    <property type="entry name" value="7tm_1"/>
    <property type="match status" value="1"/>
</dbReference>
<dbReference type="PROSITE" id="PS50262">
    <property type="entry name" value="G_PROTEIN_RECEP_F1_2"/>
    <property type="match status" value="1"/>
</dbReference>
<evidence type="ECO:0000313" key="17">
    <source>
        <dbReference type="EMBL" id="CAH1772550.1"/>
    </source>
</evidence>